<keyword evidence="1" id="KW-0472">Membrane</keyword>
<feature type="transmembrane region" description="Helical" evidence="1">
    <location>
        <begin position="59"/>
        <end position="80"/>
    </location>
</feature>
<feature type="transmembrane region" description="Helical" evidence="1">
    <location>
        <begin position="15"/>
        <end position="39"/>
    </location>
</feature>
<sequence length="160" mass="17182">MSYYTVSFCPIKSSFFFFLLLPFFSSIVPPTFGYTAFCISQRGDDITMARTTTVKLVPLTLLPFTCIALLLMITTASNYVTCDSMAVDANAFACPDSGCEFVAAIPAGTAVFINCTTSGVDVDDDYQWDYVGLQSDNTLIGYVSDLYVDCGGGACIAPSC</sequence>
<keyword evidence="3" id="KW-1185">Reference proteome</keyword>
<dbReference type="Proteomes" id="UP001497512">
    <property type="component" value="Chromosome 8"/>
</dbReference>
<evidence type="ECO:0000313" key="3">
    <source>
        <dbReference type="Proteomes" id="UP001497512"/>
    </source>
</evidence>
<evidence type="ECO:0000256" key="1">
    <source>
        <dbReference type="SAM" id="Phobius"/>
    </source>
</evidence>
<reference evidence="2" key="1">
    <citation type="submission" date="2024-02" db="EMBL/GenBank/DDBJ databases">
        <authorList>
            <consortium name="ELIXIR-Norway"/>
            <consortium name="Elixir Norway"/>
        </authorList>
    </citation>
    <scope>NUCLEOTIDE SEQUENCE</scope>
</reference>
<accession>A0ABP0V0I5</accession>
<evidence type="ECO:0000313" key="2">
    <source>
        <dbReference type="EMBL" id="CAK9234626.1"/>
    </source>
</evidence>
<name>A0ABP0V0I5_9BRYO</name>
<gene>
    <name evidence="2" type="ORF">CSSPTR1EN2_LOCUS22311</name>
</gene>
<protein>
    <submittedName>
        <fullName evidence="2">Uncharacterized protein</fullName>
    </submittedName>
</protein>
<organism evidence="2 3">
    <name type="scientific">Sphagnum troendelagicum</name>
    <dbReference type="NCBI Taxonomy" id="128251"/>
    <lineage>
        <taxon>Eukaryota</taxon>
        <taxon>Viridiplantae</taxon>
        <taxon>Streptophyta</taxon>
        <taxon>Embryophyta</taxon>
        <taxon>Bryophyta</taxon>
        <taxon>Sphagnophytina</taxon>
        <taxon>Sphagnopsida</taxon>
        <taxon>Sphagnales</taxon>
        <taxon>Sphagnaceae</taxon>
        <taxon>Sphagnum</taxon>
    </lineage>
</organism>
<keyword evidence="1" id="KW-1133">Transmembrane helix</keyword>
<keyword evidence="1" id="KW-0812">Transmembrane</keyword>
<dbReference type="EMBL" id="OZ019900">
    <property type="protein sequence ID" value="CAK9234626.1"/>
    <property type="molecule type" value="Genomic_DNA"/>
</dbReference>
<proteinExistence type="predicted"/>